<sequence length="449" mass="50055">MYEPTSEGSDISRFTRETDPEPDPPYFTSHAIKATFDYLTSCHPGGKSLVSLLCSNKDSIQTILLSLTSRIAETHLIHEKRRILSMYRLFVLLLLKDLPEGLGNTWVFFIRDVIYSLLRIIGDETQVRKHSRQQQVHLVVDDDLFVPCCNLIYYVCEAAVGCCSQEFGSHLHVITSTLTPYALGEDERAEQALQLLNFLIVDSSNNLQQAIGGLDPFPDIVQFKKINKCYKQIRKDRTSLNEEITHFLLADSSSSPMSRLEGLRLLRQSIIKNKDQLVDLVNLTEVAHSKSTCSPVAELVHQLIKLGSVLTSCEEEQAKIVQCEVANCLGDIGAVDLSTVSLGCKNKPDSFSVMSSKYAGDSRSQQNAAIVILLNSYLVDKKVGVVTAAAACLKKILATPSGSDLLKKFGEAKQEQLLWYLEPFRPSKKKRASCNHSVFSQPEAFCFKL</sequence>
<evidence type="ECO:0000256" key="1">
    <source>
        <dbReference type="SAM" id="MobiDB-lite"/>
    </source>
</evidence>
<accession>A0A9W9YR30</accession>
<dbReference type="PANTHER" id="PTHR37079:SF4">
    <property type="entry name" value="SERINE_THREONINE-PROTEIN KINASE ATM"/>
    <property type="match status" value="1"/>
</dbReference>
<comment type="caution">
    <text evidence="2">The sequence shown here is derived from an EMBL/GenBank/DDBJ whole genome shotgun (WGS) entry which is preliminary data.</text>
</comment>
<dbReference type="PANTHER" id="PTHR37079">
    <property type="entry name" value="SERINE/THREONINE-PROTEIN KINASE ATM"/>
    <property type="match status" value="1"/>
</dbReference>
<keyword evidence="3" id="KW-1185">Reference proteome</keyword>
<dbReference type="GO" id="GO:0006974">
    <property type="term" value="P:DNA damage response"/>
    <property type="evidence" value="ECO:0007669"/>
    <property type="project" value="InterPro"/>
</dbReference>
<gene>
    <name evidence="2" type="ORF">OS493_009586</name>
</gene>
<dbReference type="GO" id="GO:0004674">
    <property type="term" value="F:protein serine/threonine kinase activity"/>
    <property type="evidence" value="ECO:0007669"/>
    <property type="project" value="InterPro"/>
</dbReference>
<proteinExistence type="predicted"/>
<feature type="region of interest" description="Disordered" evidence="1">
    <location>
        <begin position="1"/>
        <end position="24"/>
    </location>
</feature>
<evidence type="ECO:0000313" key="3">
    <source>
        <dbReference type="Proteomes" id="UP001163046"/>
    </source>
</evidence>
<dbReference type="AlphaFoldDB" id="A0A9W9YR30"/>
<reference evidence="2" key="1">
    <citation type="submission" date="2023-01" db="EMBL/GenBank/DDBJ databases">
        <title>Genome assembly of the deep-sea coral Lophelia pertusa.</title>
        <authorList>
            <person name="Herrera S."/>
            <person name="Cordes E."/>
        </authorList>
    </citation>
    <scope>NUCLEOTIDE SEQUENCE</scope>
    <source>
        <strain evidence="2">USNM1676648</strain>
        <tissue evidence="2">Polyp</tissue>
    </source>
</reference>
<protein>
    <submittedName>
        <fullName evidence="2">Uncharacterized protein</fullName>
    </submittedName>
</protein>
<organism evidence="2 3">
    <name type="scientific">Desmophyllum pertusum</name>
    <dbReference type="NCBI Taxonomy" id="174260"/>
    <lineage>
        <taxon>Eukaryota</taxon>
        <taxon>Metazoa</taxon>
        <taxon>Cnidaria</taxon>
        <taxon>Anthozoa</taxon>
        <taxon>Hexacorallia</taxon>
        <taxon>Scleractinia</taxon>
        <taxon>Caryophylliina</taxon>
        <taxon>Caryophylliidae</taxon>
        <taxon>Desmophyllum</taxon>
    </lineage>
</organism>
<dbReference type="InterPro" id="IPR038980">
    <property type="entry name" value="ATM_plant"/>
</dbReference>
<name>A0A9W9YR30_9CNID</name>
<dbReference type="Proteomes" id="UP001163046">
    <property type="component" value="Unassembled WGS sequence"/>
</dbReference>
<dbReference type="OrthoDB" id="381190at2759"/>
<dbReference type="EMBL" id="MU827305">
    <property type="protein sequence ID" value="KAJ7363432.1"/>
    <property type="molecule type" value="Genomic_DNA"/>
</dbReference>
<evidence type="ECO:0000313" key="2">
    <source>
        <dbReference type="EMBL" id="KAJ7363432.1"/>
    </source>
</evidence>